<evidence type="ECO:0000256" key="1">
    <source>
        <dbReference type="ARBA" id="ARBA00004651"/>
    </source>
</evidence>
<keyword evidence="3 7" id="KW-0812">Transmembrane</keyword>
<gene>
    <name evidence="10" type="ORF">HNR59_002663</name>
</gene>
<dbReference type="AlphaFoldDB" id="A0A7W9S5F3"/>
<feature type="transmembrane region" description="Helical" evidence="7">
    <location>
        <begin position="284"/>
        <end position="308"/>
    </location>
</feature>
<comment type="subcellular location">
    <subcellularLocation>
        <location evidence="1">Cell membrane</location>
        <topology evidence="1">Multi-pass membrane protein</topology>
    </subcellularLocation>
</comment>
<keyword evidence="11" id="KW-1185">Reference proteome</keyword>
<dbReference type="Pfam" id="PF12704">
    <property type="entry name" value="MacB_PCD"/>
    <property type="match status" value="1"/>
</dbReference>
<evidence type="ECO:0000256" key="4">
    <source>
        <dbReference type="ARBA" id="ARBA00022989"/>
    </source>
</evidence>
<evidence type="ECO:0000313" key="10">
    <source>
        <dbReference type="EMBL" id="MBB6013318.1"/>
    </source>
</evidence>
<feature type="transmembrane region" description="Helical" evidence="7">
    <location>
        <begin position="21"/>
        <end position="40"/>
    </location>
</feature>
<dbReference type="EMBL" id="JACHEU010000001">
    <property type="protein sequence ID" value="MBB6013318.1"/>
    <property type="molecule type" value="Genomic_DNA"/>
</dbReference>
<comment type="similarity">
    <text evidence="6">Belongs to the ABC-4 integral membrane protein family.</text>
</comment>
<dbReference type="Pfam" id="PF02687">
    <property type="entry name" value="FtsX"/>
    <property type="match status" value="1"/>
</dbReference>
<name>A0A7W9S5F3_9HYPH</name>
<feature type="domain" description="MacB-like periplasmic core" evidence="9">
    <location>
        <begin position="20"/>
        <end position="246"/>
    </location>
</feature>
<dbReference type="InterPro" id="IPR003838">
    <property type="entry name" value="ABC3_permease_C"/>
</dbReference>
<reference evidence="10 11" key="1">
    <citation type="submission" date="2020-08" db="EMBL/GenBank/DDBJ databases">
        <title>Genomic Encyclopedia of Type Strains, Phase IV (KMG-IV): sequencing the most valuable type-strain genomes for metagenomic binning, comparative biology and taxonomic classification.</title>
        <authorList>
            <person name="Goeker M."/>
        </authorList>
    </citation>
    <scope>NUCLEOTIDE SEQUENCE [LARGE SCALE GENOMIC DNA]</scope>
    <source>
        <strain evidence="10 11">DSM 11099</strain>
    </source>
</reference>
<evidence type="ECO:0000313" key="11">
    <source>
        <dbReference type="Proteomes" id="UP000533306"/>
    </source>
</evidence>
<evidence type="ECO:0000256" key="3">
    <source>
        <dbReference type="ARBA" id="ARBA00022692"/>
    </source>
</evidence>
<comment type="caution">
    <text evidence="10">The sequence shown here is derived from an EMBL/GenBank/DDBJ whole genome shotgun (WGS) entry which is preliminary data.</text>
</comment>
<dbReference type="Proteomes" id="UP000533306">
    <property type="component" value="Unassembled WGS sequence"/>
</dbReference>
<protein>
    <submittedName>
        <fullName evidence="10">Putative ABC transport system permease protein</fullName>
    </submittedName>
</protein>
<evidence type="ECO:0000259" key="8">
    <source>
        <dbReference type="Pfam" id="PF02687"/>
    </source>
</evidence>
<dbReference type="InterPro" id="IPR050250">
    <property type="entry name" value="Macrolide_Exporter_MacB"/>
</dbReference>
<keyword evidence="4 7" id="KW-1133">Transmembrane helix</keyword>
<dbReference type="GO" id="GO:0022857">
    <property type="term" value="F:transmembrane transporter activity"/>
    <property type="evidence" value="ECO:0007669"/>
    <property type="project" value="TreeGrafter"/>
</dbReference>
<evidence type="ECO:0000256" key="6">
    <source>
        <dbReference type="ARBA" id="ARBA00038076"/>
    </source>
</evidence>
<evidence type="ECO:0000256" key="5">
    <source>
        <dbReference type="ARBA" id="ARBA00023136"/>
    </source>
</evidence>
<keyword evidence="5 7" id="KW-0472">Membrane</keyword>
<accession>A0A7W9S5F3</accession>
<evidence type="ECO:0000259" key="9">
    <source>
        <dbReference type="Pfam" id="PF12704"/>
    </source>
</evidence>
<dbReference type="InterPro" id="IPR025857">
    <property type="entry name" value="MacB_PCD"/>
</dbReference>
<evidence type="ECO:0000256" key="2">
    <source>
        <dbReference type="ARBA" id="ARBA00022475"/>
    </source>
</evidence>
<proteinExistence type="inferred from homology"/>
<dbReference type="GO" id="GO:0005886">
    <property type="term" value="C:plasma membrane"/>
    <property type="evidence" value="ECO:0007669"/>
    <property type="project" value="UniProtKB-SubCell"/>
</dbReference>
<dbReference type="RefSeq" id="WP_183830979.1">
    <property type="nucleotide sequence ID" value="NZ_JACHEU010000001.1"/>
</dbReference>
<dbReference type="PANTHER" id="PTHR30572:SF4">
    <property type="entry name" value="ABC TRANSPORTER PERMEASE YTRF"/>
    <property type="match status" value="1"/>
</dbReference>
<organism evidence="10 11">
    <name type="scientific">Aquamicrobium lusatiense</name>
    <dbReference type="NCBI Taxonomy" id="89772"/>
    <lineage>
        <taxon>Bacteria</taxon>
        <taxon>Pseudomonadati</taxon>
        <taxon>Pseudomonadota</taxon>
        <taxon>Alphaproteobacteria</taxon>
        <taxon>Hyphomicrobiales</taxon>
        <taxon>Phyllobacteriaceae</taxon>
        <taxon>Aquamicrobium</taxon>
    </lineage>
</organism>
<evidence type="ECO:0000256" key="7">
    <source>
        <dbReference type="SAM" id="Phobius"/>
    </source>
</evidence>
<sequence length="407" mass="43007">MIWETIRLALRSVRRNALRSFLTLLGIVIGVAAVIAMLTIGSGTTEKVKADIAQLGSNLLVVHPGRPAGPGGPGGGTDWGQRRKLGSKEFDALSTRLTGARAISAASQKQVRVIYGTESLSVSVTGTDSAFLDARNWTLASGRPFTEQETRNGAGVCLIGETVRQQFFGAGDPDGELIRVNRSACKVIGLLEPKGYTGFGQDQDNVVLMPLVAFQRRIAGNRNIDNIYVSAEDSVQTSELQTRIENILRDVRRIPPDGEDDFGVRDMTQIADTMASASATMTGMLGAVAGVSLLVGGIGIMNIMLVSVTERTREIGIRLAIGAQEKHILIQFLVEATVLSLLGGIIGILIGLSLAGGAAFALSIPFAPSAAVIVLAVGFSALIGMVFGFFPALRGARLDPIDALRHE</sequence>
<feature type="transmembrane region" description="Helical" evidence="7">
    <location>
        <begin position="366"/>
        <end position="390"/>
    </location>
</feature>
<feature type="domain" description="ABC3 transporter permease C-terminal" evidence="8">
    <location>
        <begin position="287"/>
        <end position="400"/>
    </location>
</feature>
<dbReference type="PANTHER" id="PTHR30572">
    <property type="entry name" value="MEMBRANE COMPONENT OF TRANSPORTER-RELATED"/>
    <property type="match status" value="1"/>
</dbReference>
<feature type="transmembrane region" description="Helical" evidence="7">
    <location>
        <begin position="328"/>
        <end position="354"/>
    </location>
</feature>
<keyword evidence="2" id="KW-1003">Cell membrane</keyword>